<evidence type="ECO:0008006" key="6">
    <source>
        <dbReference type="Google" id="ProtNLM"/>
    </source>
</evidence>
<dbReference type="Pfam" id="PF10273">
    <property type="entry name" value="WGG"/>
    <property type="match status" value="1"/>
</dbReference>
<name>A0A899G6V5_9ASCO</name>
<evidence type="ECO:0000256" key="3">
    <source>
        <dbReference type="SAM" id="MobiDB-lite"/>
    </source>
</evidence>
<organism evidence="4 5">
    <name type="scientific">Pneumocystis wakefieldiae</name>
    <dbReference type="NCBI Taxonomy" id="38082"/>
    <lineage>
        <taxon>Eukaryota</taxon>
        <taxon>Fungi</taxon>
        <taxon>Dikarya</taxon>
        <taxon>Ascomycota</taxon>
        <taxon>Taphrinomycotina</taxon>
        <taxon>Pneumocystomycetes</taxon>
        <taxon>Pneumocystaceae</taxon>
        <taxon>Pneumocystis</taxon>
    </lineage>
</organism>
<dbReference type="OrthoDB" id="263560at2759"/>
<sequence length="196" mass="22732">MYRRSLSDNQPPNKRLRPEPVLPEDFFDSTDIQADDPPDEPSPPLSPSYWARERLFDETSNLEPETKGIGCVEGWKKYFELGVSLCLYNWEILSTAVTSYWGGSESGEKRDWLCGFMCDLIQEMPLISVEEIEGVLLQVMEDEFNVIVEDGSVEEVARKIITLYRKCKDGEIREIEEWYERWKNGSSGTTRIKEME</sequence>
<proteinExistence type="inferred from homology"/>
<evidence type="ECO:0000313" key="4">
    <source>
        <dbReference type="EMBL" id="QSL67008.1"/>
    </source>
</evidence>
<gene>
    <name evidence="4" type="ORF">MERGE_001395</name>
</gene>
<dbReference type="Proteomes" id="UP000663699">
    <property type="component" value="Chromosome 16"/>
</dbReference>
<comment type="similarity">
    <text evidence="1">Belongs to the TSR2 family.</text>
</comment>
<dbReference type="InterPro" id="IPR019398">
    <property type="entry name" value="Pre-rRNA_process_TSR2"/>
</dbReference>
<accession>A0A899G6V5</accession>
<dbReference type="EMBL" id="CP054547">
    <property type="protein sequence ID" value="QSL67008.1"/>
    <property type="molecule type" value="Genomic_DNA"/>
</dbReference>
<evidence type="ECO:0000256" key="1">
    <source>
        <dbReference type="ARBA" id="ARBA00006524"/>
    </source>
</evidence>
<dbReference type="GO" id="GO:0006364">
    <property type="term" value="P:rRNA processing"/>
    <property type="evidence" value="ECO:0007669"/>
    <property type="project" value="UniProtKB-KW"/>
</dbReference>
<evidence type="ECO:0000313" key="5">
    <source>
        <dbReference type="Proteomes" id="UP000663699"/>
    </source>
</evidence>
<feature type="region of interest" description="Disordered" evidence="3">
    <location>
        <begin position="1"/>
        <end position="48"/>
    </location>
</feature>
<reference evidence="4" key="1">
    <citation type="submission" date="2020-06" db="EMBL/GenBank/DDBJ databases">
        <title>Genomes of multiple members of Pneumocystis genus reveal paths to human pathogen Pneumocystis jirovecii.</title>
        <authorList>
            <person name="Cisse O.H."/>
            <person name="Ma L."/>
            <person name="Dekker J."/>
            <person name="Khil P."/>
            <person name="Jo J."/>
            <person name="Brenchley J."/>
            <person name="Blair R."/>
            <person name="Pahar B."/>
            <person name="Chabe M."/>
            <person name="Van Rompay K.A."/>
            <person name="Keesler R."/>
            <person name="Sukura A."/>
            <person name="Hirsch V."/>
            <person name="Kutty G."/>
            <person name="Liu Y."/>
            <person name="Peng L."/>
            <person name="Chen J."/>
            <person name="Song J."/>
            <person name="Weissenbacher-Lang C."/>
            <person name="Xu J."/>
            <person name="Upham N.S."/>
            <person name="Stajich J.E."/>
            <person name="Cuomo C.A."/>
            <person name="Cushion M.T."/>
            <person name="Kovacs J.A."/>
        </authorList>
    </citation>
    <scope>NUCLEOTIDE SEQUENCE</scope>
    <source>
        <strain evidence="4">2A</strain>
    </source>
</reference>
<keyword evidence="5" id="KW-1185">Reference proteome</keyword>
<evidence type="ECO:0000256" key="2">
    <source>
        <dbReference type="ARBA" id="ARBA00022552"/>
    </source>
</evidence>
<dbReference type="AlphaFoldDB" id="A0A899G6V5"/>
<keyword evidence="2" id="KW-0698">rRNA processing</keyword>
<dbReference type="PANTHER" id="PTHR21250">
    <property type="entry name" value="PRE-RRNA-PROCESSING PROTEIN TSR2 HOMOLOG"/>
    <property type="match status" value="1"/>
</dbReference>
<feature type="compositionally biased region" description="Acidic residues" evidence="3">
    <location>
        <begin position="25"/>
        <end position="39"/>
    </location>
</feature>
<protein>
    <recommendedName>
        <fullName evidence="6">Pre-rRNA-processing protein TSR2</fullName>
    </recommendedName>
</protein>